<feature type="domain" description="DUF3502" evidence="1">
    <location>
        <begin position="2"/>
        <end position="65"/>
    </location>
</feature>
<evidence type="ECO:0000313" key="3">
    <source>
        <dbReference type="Proteomes" id="UP000054709"/>
    </source>
</evidence>
<protein>
    <recommendedName>
        <fullName evidence="1">DUF3502 domain-containing protein</fullName>
    </recommendedName>
</protein>
<evidence type="ECO:0000259" key="1">
    <source>
        <dbReference type="Pfam" id="PF12010"/>
    </source>
</evidence>
<comment type="caution">
    <text evidence="2">The sequence shown here is derived from an EMBL/GenBank/DDBJ whole genome shotgun (WGS) entry which is preliminary data.</text>
</comment>
<dbReference type="Proteomes" id="UP000054709">
    <property type="component" value="Unassembled WGS sequence"/>
</dbReference>
<dbReference type="SUPFAM" id="SSF53850">
    <property type="entry name" value="Periplasmic binding protein-like II"/>
    <property type="match status" value="1"/>
</dbReference>
<gene>
    <name evidence="2" type="ORF">UQ64_28640</name>
</gene>
<name>A0A0W1AS17_9BACL</name>
<evidence type="ECO:0000313" key="2">
    <source>
        <dbReference type="EMBL" id="KTD84129.1"/>
    </source>
</evidence>
<dbReference type="AlphaFoldDB" id="A0A0W1AS17"/>
<dbReference type="InterPro" id="IPR022627">
    <property type="entry name" value="DUF3502"/>
</dbReference>
<proteinExistence type="predicted"/>
<reference evidence="2 3" key="1">
    <citation type="journal article" date="2015" name="Int. Biodeterior. Biodegradation">
        <title>Physiological and genetic screening methods for the isolation of methyl tert-butyl ether-degrading bacteria for bioremediation purposes.</title>
        <authorList>
            <person name="Guisado I.M."/>
            <person name="Purswani J."/>
            <person name="Gonzalez Lopez J."/>
            <person name="Pozo C."/>
        </authorList>
    </citation>
    <scope>NUCLEOTIDE SEQUENCE [LARGE SCALE GENOMIC DNA]</scope>
    <source>
        <strain evidence="2 3">SH7</strain>
    </source>
</reference>
<dbReference type="EMBL" id="LCZJ02000037">
    <property type="protein sequence ID" value="KTD84129.1"/>
    <property type="molecule type" value="Genomic_DNA"/>
</dbReference>
<accession>A0A0W1AS17</accession>
<dbReference type="RefSeq" id="WP_060626200.1">
    <property type="nucleotide sequence ID" value="NZ_LCZJ02000037.1"/>
</dbReference>
<organism evidence="2 3">
    <name type="scientific">Paenibacillus etheri</name>
    <dbReference type="NCBI Taxonomy" id="1306852"/>
    <lineage>
        <taxon>Bacteria</taxon>
        <taxon>Bacillati</taxon>
        <taxon>Bacillota</taxon>
        <taxon>Bacilli</taxon>
        <taxon>Bacillales</taxon>
        <taxon>Paenibacillaceae</taxon>
        <taxon>Paenibacillus</taxon>
    </lineage>
</organism>
<keyword evidence="3" id="KW-1185">Reference proteome</keyword>
<sequence>MFDNSKVKTEIANVGNVMLRYAIPLEYGVIKDIDKGLADPNKQLKSAGIDKIQTELQAQIDAFLANK</sequence>
<dbReference type="Pfam" id="PF12010">
    <property type="entry name" value="DUF3502"/>
    <property type="match status" value="1"/>
</dbReference>